<dbReference type="RefSeq" id="WP_116845440.1">
    <property type="nucleotide sequence ID" value="NZ_QTJU01000001.1"/>
</dbReference>
<dbReference type="OrthoDB" id="981624at2"/>
<evidence type="ECO:0000313" key="1">
    <source>
        <dbReference type="EMBL" id="RFM29685.1"/>
    </source>
</evidence>
<accession>A0A3E1NP25</accession>
<keyword evidence="2" id="KW-1185">Reference proteome</keyword>
<protein>
    <submittedName>
        <fullName evidence="1">Uncharacterized protein</fullName>
    </submittedName>
</protein>
<dbReference type="Proteomes" id="UP000261284">
    <property type="component" value="Unassembled WGS sequence"/>
</dbReference>
<name>A0A3E1NP25_9BACT</name>
<evidence type="ECO:0000313" key="2">
    <source>
        <dbReference type="Proteomes" id="UP000261284"/>
    </source>
</evidence>
<dbReference type="AlphaFoldDB" id="A0A3E1NP25"/>
<comment type="caution">
    <text evidence="1">The sequence shown here is derived from an EMBL/GenBank/DDBJ whole genome shotgun (WGS) entry which is preliminary data.</text>
</comment>
<dbReference type="EMBL" id="QTJU01000001">
    <property type="protein sequence ID" value="RFM29685.1"/>
    <property type="molecule type" value="Genomic_DNA"/>
</dbReference>
<proteinExistence type="predicted"/>
<reference evidence="1 2" key="1">
    <citation type="submission" date="2018-08" db="EMBL/GenBank/DDBJ databases">
        <title>Chitinophagaceae sp. K23C18032701, a novel bacterium isolated from forest soil.</title>
        <authorList>
            <person name="Wang C."/>
        </authorList>
    </citation>
    <scope>NUCLEOTIDE SEQUENCE [LARGE SCALE GENOMIC DNA]</scope>
    <source>
        <strain evidence="1 2">K23C18032701</strain>
    </source>
</reference>
<gene>
    <name evidence="1" type="ORF">DXN05_01505</name>
</gene>
<sequence length="222" mass="25380">MDKRPKTIQDSAKENYILCEECEHYLSVLEQLVSGAFSSWPQKVGVGEYKLTKNAFLDVVDCSTANPLVVRLLVYSLFWRASISNHGLFNNFKIADDIEDMLRQELMRFKATSRTDFQKIIETTGPSMFLPYSMISARSFKDESANVLMAPQTEDPYCLIVDRFSFMLFTSVDQMHPVAVQPFSNTSSDHCRLMIFSEDLWYDIMVHGSIGLLAKAATQQKR</sequence>
<organism evidence="1 2">
    <name type="scientific">Deminuibacter soli</name>
    <dbReference type="NCBI Taxonomy" id="2291815"/>
    <lineage>
        <taxon>Bacteria</taxon>
        <taxon>Pseudomonadati</taxon>
        <taxon>Bacteroidota</taxon>
        <taxon>Chitinophagia</taxon>
        <taxon>Chitinophagales</taxon>
        <taxon>Chitinophagaceae</taxon>
        <taxon>Deminuibacter</taxon>
    </lineage>
</organism>